<dbReference type="InterPro" id="IPR043502">
    <property type="entry name" value="DNA/RNA_pol_sf"/>
</dbReference>
<evidence type="ECO:0000313" key="2">
    <source>
        <dbReference type="Ensembl" id="ENSOMEP00000004839.1"/>
    </source>
</evidence>
<dbReference type="OMA" id="MERIICN"/>
<sequence length="618" mass="68803">MYHSHIHTYQDAISKTKAEYFSGLINSSEGNSRALFSILSRTTTCPNSLPPHLYSSDFCNTLASFFSSKIDHIHQQLQPVTTSSTPSPVLFSPHQPLSEFTLPSVLQISELIKKSKTTSCQLDPFPTALVKAALPSLSPLIKNIIHTSLKTGTVPLAFKTAAVTPILKKPGSDPTNLNNFRPISNVPFISKILEKVVASQLHNHLSSNNLYEKFQSGFRQLHSTETALLKITNDLLLAADSGLVSILLLLDLTAAFDTISHPILLERLSNIGISDLPLNWFQSYLSDRTQFIQLKSFTSPTVPVTAGVPQGSVLGPLLFIIYLLPLGQLFSKHNIHFHCYADDTQLYFSSKPDATLPPASLSNCLLEIKSWFTSNFLKLNSNKTELLIIGTKTNLKKLNNFSISFDNSSIFPSPQVKSLGVILDSTLSFTAHINNVTRTAYFHLRNIRRLRPSLSQHSTAVLVHSLITSRLDYCNSLLSGLPYKTLRKLQLLQNSAARIITHTSTSLHITPVLQQLHWLPVPQRINYKLLILTFKALHNLAPPYLCELIHVATPARSLRSSSSLQLMVPTTRLITMGDRAFSRSAPQLWNSLPSDLRNLDSFPQFAKKIKTYLFTLAY</sequence>
<dbReference type="Proteomes" id="UP000261560">
    <property type="component" value="Unplaced"/>
</dbReference>
<dbReference type="Ensembl" id="ENSOMET00000008478.1">
    <property type="protein sequence ID" value="ENSOMEP00000004839.1"/>
    <property type="gene ID" value="ENSOMEG00000005833.1"/>
</dbReference>
<accession>A0A3B3BI30</accession>
<name>A0A3B3BI30_ORYME</name>
<dbReference type="SUPFAM" id="SSF56672">
    <property type="entry name" value="DNA/RNA polymerases"/>
    <property type="match status" value="1"/>
</dbReference>
<proteinExistence type="predicted"/>
<dbReference type="PANTHER" id="PTHR33332">
    <property type="entry name" value="REVERSE TRANSCRIPTASE DOMAIN-CONTAINING PROTEIN"/>
    <property type="match status" value="1"/>
</dbReference>
<dbReference type="PaxDb" id="30732-ENSOMEP00000004839"/>
<keyword evidence="3" id="KW-1185">Reference proteome</keyword>
<dbReference type="AlphaFoldDB" id="A0A3B3BI30"/>
<dbReference type="GeneTree" id="ENSGT01150000286909"/>
<organism evidence="2 3">
    <name type="scientific">Oryzias melastigma</name>
    <name type="common">Marine medaka</name>
    <dbReference type="NCBI Taxonomy" id="30732"/>
    <lineage>
        <taxon>Eukaryota</taxon>
        <taxon>Metazoa</taxon>
        <taxon>Chordata</taxon>
        <taxon>Craniata</taxon>
        <taxon>Vertebrata</taxon>
        <taxon>Euteleostomi</taxon>
        <taxon>Actinopterygii</taxon>
        <taxon>Neopterygii</taxon>
        <taxon>Teleostei</taxon>
        <taxon>Neoteleostei</taxon>
        <taxon>Acanthomorphata</taxon>
        <taxon>Ovalentaria</taxon>
        <taxon>Atherinomorphae</taxon>
        <taxon>Beloniformes</taxon>
        <taxon>Adrianichthyidae</taxon>
        <taxon>Oryziinae</taxon>
        <taxon>Oryzias</taxon>
    </lineage>
</organism>
<dbReference type="PROSITE" id="PS50878">
    <property type="entry name" value="RT_POL"/>
    <property type="match status" value="1"/>
</dbReference>
<evidence type="ECO:0000259" key="1">
    <source>
        <dbReference type="PROSITE" id="PS50878"/>
    </source>
</evidence>
<dbReference type="STRING" id="30732.ENSOMEP00000004839"/>
<protein>
    <recommendedName>
        <fullName evidence="1">Reverse transcriptase domain-containing protein</fullName>
    </recommendedName>
</protein>
<reference evidence="2" key="1">
    <citation type="submission" date="2025-08" db="UniProtKB">
        <authorList>
            <consortium name="Ensembl"/>
        </authorList>
    </citation>
    <scope>IDENTIFICATION</scope>
</reference>
<reference evidence="2" key="2">
    <citation type="submission" date="2025-09" db="UniProtKB">
        <authorList>
            <consortium name="Ensembl"/>
        </authorList>
    </citation>
    <scope>IDENTIFICATION</scope>
</reference>
<feature type="domain" description="Reverse transcriptase" evidence="1">
    <location>
        <begin position="147"/>
        <end position="423"/>
    </location>
</feature>
<dbReference type="InterPro" id="IPR000477">
    <property type="entry name" value="RT_dom"/>
</dbReference>
<evidence type="ECO:0000313" key="3">
    <source>
        <dbReference type="Proteomes" id="UP000261560"/>
    </source>
</evidence>
<dbReference type="CDD" id="cd01650">
    <property type="entry name" value="RT_nLTR_like"/>
    <property type="match status" value="1"/>
</dbReference>
<dbReference type="Pfam" id="PF00078">
    <property type="entry name" value="RVT_1"/>
    <property type="match status" value="1"/>
</dbReference>